<evidence type="ECO:0000313" key="3">
    <source>
        <dbReference type="EMBL" id="UZE94653.1"/>
    </source>
</evidence>
<gene>
    <name evidence="3" type="ORF">NKI27_11205</name>
</gene>
<feature type="transmembrane region" description="Helical" evidence="1">
    <location>
        <begin position="203"/>
        <end position="222"/>
    </location>
</feature>
<reference evidence="3" key="1">
    <citation type="submission" date="2022-06" db="EMBL/GenBank/DDBJ databases">
        <title>Alkalimarinus sp. nov., isolated from gut of a Alitta virens.</title>
        <authorList>
            <person name="Yang A.I."/>
            <person name="Shin N.-R."/>
        </authorList>
    </citation>
    <scope>NUCLEOTIDE SEQUENCE</scope>
    <source>
        <strain evidence="3">A2M4</strain>
    </source>
</reference>
<feature type="domain" description="Urease accessory protein UreH-like transmembrane" evidence="2">
    <location>
        <begin position="9"/>
        <end position="217"/>
    </location>
</feature>
<protein>
    <submittedName>
        <fullName evidence="3">Sulfite exporter TauE/SafE family protein</fullName>
    </submittedName>
</protein>
<keyword evidence="4" id="KW-1185">Reference proteome</keyword>
<dbReference type="InterPro" id="IPR039447">
    <property type="entry name" value="UreH-like_TM_dom"/>
</dbReference>
<evidence type="ECO:0000259" key="2">
    <source>
        <dbReference type="Pfam" id="PF13386"/>
    </source>
</evidence>
<dbReference type="Proteomes" id="UP001163739">
    <property type="component" value="Chromosome"/>
</dbReference>
<dbReference type="RefSeq" id="WP_265046146.1">
    <property type="nucleotide sequence ID" value="NZ_CP100390.1"/>
</dbReference>
<accession>A0ABY6MXT5</accession>
<keyword evidence="1" id="KW-1133">Transmembrane helix</keyword>
<evidence type="ECO:0000256" key="1">
    <source>
        <dbReference type="SAM" id="Phobius"/>
    </source>
</evidence>
<keyword evidence="1" id="KW-0472">Membrane</keyword>
<evidence type="ECO:0000313" key="4">
    <source>
        <dbReference type="Proteomes" id="UP001163739"/>
    </source>
</evidence>
<feature type="transmembrane region" description="Helical" evidence="1">
    <location>
        <begin position="58"/>
        <end position="76"/>
    </location>
</feature>
<dbReference type="PANTHER" id="PTHR42208">
    <property type="entry name" value="HEAVY METAL TRANSPORTER-RELATED"/>
    <property type="match status" value="1"/>
</dbReference>
<sequence length="227" mass="24127">MEHTLELSTAFIIGLLGGTHCIGMCGGITSALSMAIPTGEGYQKRLLLTLLSYNVGRISSYSVAGLIVGTFGWLLADQSSVVFLGLRTFAATLLVLMGIYIAGWGNGLTLIEKAGSTLWRKVEPYSKKILPVKDLRGALLLGMLWGWLPCGLVYSTLVWSSMANAPLSSAALMMAFGLGTLPAILTTGLLAERASSLLKNKGFKAMSGTLLIIYGVWSFPFIQSLAV</sequence>
<feature type="transmembrane region" description="Helical" evidence="1">
    <location>
        <begin position="137"/>
        <end position="159"/>
    </location>
</feature>
<proteinExistence type="predicted"/>
<organism evidence="3 4">
    <name type="scientific">Alkalimarinus alittae</name>
    <dbReference type="NCBI Taxonomy" id="2961619"/>
    <lineage>
        <taxon>Bacteria</taxon>
        <taxon>Pseudomonadati</taxon>
        <taxon>Pseudomonadota</taxon>
        <taxon>Gammaproteobacteria</taxon>
        <taxon>Alteromonadales</taxon>
        <taxon>Alteromonadaceae</taxon>
        <taxon>Alkalimarinus</taxon>
    </lineage>
</organism>
<dbReference type="Pfam" id="PF13386">
    <property type="entry name" value="DsbD_2"/>
    <property type="match status" value="1"/>
</dbReference>
<feature type="transmembrane region" description="Helical" evidence="1">
    <location>
        <begin position="88"/>
        <end position="111"/>
    </location>
</feature>
<name>A0ABY6MXT5_9ALTE</name>
<feature type="transmembrane region" description="Helical" evidence="1">
    <location>
        <begin position="171"/>
        <end position="191"/>
    </location>
</feature>
<dbReference type="EMBL" id="CP100390">
    <property type="protein sequence ID" value="UZE94653.1"/>
    <property type="molecule type" value="Genomic_DNA"/>
</dbReference>
<dbReference type="PANTHER" id="PTHR42208:SF1">
    <property type="entry name" value="HEAVY METAL TRANSPORTER"/>
    <property type="match status" value="1"/>
</dbReference>
<keyword evidence="1" id="KW-0812">Transmembrane</keyword>
<feature type="transmembrane region" description="Helical" evidence="1">
    <location>
        <begin position="12"/>
        <end position="37"/>
    </location>
</feature>